<feature type="signal peptide" evidence="1">
    <location>
        <begin position="1"/>
        <end position="19"/>
    </location>
</feature>
<keyword evidence="1" id="KW-0732">Signal</keyword>
<evidence type="ECO:0008006" key="4">
    <source>
        <dbReference type="Google" id="ProtNLM"/>
    </source>
</evidence>
<feature type="chain" id="PRO_5001648985" description="Hydrophobin" evidence="1">
    <location>
        <begin position="20"/>
        <end position="133"/>
    </location>
</feature>
<protein>
    <recommendedName>
        <fullName evidence="4">Hydrophobin</fullName>
    </recommendedName>
</protein>
<evidence type="ECO:0000313" key="2">
    <source>
        <dbReference type="EMBL" id="KDR67744.1"/>
    </source>
</evidence>
<dbReference type="OrthoDB" id="2884912at2759"/>
<name>A0A067SJ28_GALM3</name>
<proteinExistence type="predicted"/>
<organism evidence="2 3">
    <name type="scientific">Galerina marginata (strain CBS 339.88)</name>
    <dbReference type="NCBI Taxonomy" id="685588"/>
    <lineage>
        <taxon>Eukaryota</taxon>
        <taxon>Fungi</taxon>
        <taxon>Dikarya</taxon>
        <taxon>Basidiomycota</taxon>
        <taxon>Agaricomycotina</taxon>
        <taxon>Agaricomycetes</taxon>
        <taxon>Agaricomycetidae</taxon>
        <taxon>Agaricales</taxon>
        <taxon>Agaricineae</taxon>
        <taxon>Strophariaceae</taxon>
        <taxon>Galerina</taxon>
    </lineage>
</organism>
<gene>
    <name evidence="2" type="ORF">GALMADRAFT_283461</name>
</gene>
<evidence type="ECO:0000256" key="1">
    <source>
        <dbReference type="SAM" id="SignalP"/>
    </source>
</evidence>
<accession>A0A067SJ28</accession>
<dbReference type="HOGENOM" id="CLU_157398_0_0_1"/>
<dbReference type="AlphaFoldDB" id="A0A067SJ28"/>
<dbReference type="Proteomes" id="UP000027222">
    <property type="component" value="Unassembled WGS sequence"/>
</dbReference>
<evidence type="ECO:0000313" key="3">
    <source>
        <dbReference type="Proteomes" id="UP000027222"/>
    </source>
</evidence>
<keyword evidence="3" id="KW-1185">Reference proteome</keyword>
<sequence length="133" mass="13364">MTKFATALIALAMAVAASATPINAIEARDAEISPTVLVCTGGIPVGCVTIPVVANTCVNFNGGLTFLNKEVSAVQVPNGYVCTFFDNFGCLAPQGGGDIVLQGGVTNLSAASGTAATVNFNDIPSSFSCSPVF</sequence>
<dbReference type="EMBL" id="KL142413">
    <property type="protein sequence ID" value="KDR67744.1"/>
    <property type="molecule type" value="Genomic_DNA"/>
</dbReference>
<reference evidence="3" key="1">
    <citation type="journal article" date="2014" name="Proc. Natl. Acad. Sci. U.S.A.">
        <title>Extensive sampling of basidiomycete genomes demonstrates inadequacy of the white-rot/brown-rot paradigm for wood decay fungi.</title>
        <authorList>
            <person name="Riley R."/>
            <person name="Salamov A.A."/>
            <person name="Brown D.W."/>
            <person name="Nagy L.G."/>
            <person name="Floudas D."/>
            <person name="Held B.W."/>
            <person name="Levasseur A."/>
            <person name="Lombard V."/>
            <person name="Morin E."/>
            <person name="Otillar R."/>
            <person name="Lindquist E.A."/>
            <person name="Sun H."/>
            <person name="LaButti K.M."/>
            <person name="Schmutz J."/>
            <person name="Jabbour D."/>
            <person name="Luo H."/>
            <person name="Baker S.E."/>
            <person name="Pisabarro A.G."/>
            <person name="Walton J.D."/>
            <person name="Blanchette R.A."/>
            <person name="Henrissat B."/>
            <person name="Martin F."/>
            <person name="Cullen D."/>
            <person name="Hibbett D.S."/>
            <person name="Grigoriev I.V."/>
        </authorList>
    </citation>
    <scope>NUCLEOTIDE SEQUENCE [LARGE SCALE GENOMIC DNA]</scope>
    <source>
        <strain evidence="3">CBS 339.88</strain>
    </source>
</reference>